<accession>A0A167Z518</accession>
<feature type="region of interest" description="Disordered" evidence="12">
    <location>
        <begin position="75"/>
        <end position="103"/>
    </location>
</feature>
<evidence type="ECO:0000256" key="13">
    <source>
        <dbReference type="SAM" id="SignalP"/>
    </source>
</evidence>
<sequence>MHFALNLVCLAGLVISFVWAAPTPGQLQKRSSFKVERVRNPNFAGHNGPRQLLKAYRKYGIRPPQPLLDRLNKEEAARKAAGNDRAGRKGGSDNNHDDETAGATNAAASGADFASLADAGAEEEDGLAGSIPSGSESAHAGSVANTPTAGDVEYLAPVTIGGQTLNLDFDTGSSDLWVFNTQMPQRQQAGHTLFDPAQSATFQPLPGQTFQITYGDGSGVAGTVGTDTVTIGGATVAQQAVELARQVSSAFVQDTSSDGLLGLAFSALNTVRPDQQQTFLDNVKDDLAAPVFTADLRHGTAGTYEFGAVDASKFAGALQVVPVDASQGFWQFTSATFAIGNGSVQPSASTSQAIADTGTTLLLANPNIVNAYYTGIPGAVDNEDIGGVTIPCDADLPDLQLDVGGRMATIRGRDIMFEPVDDDNTCFGGLQPLESDLMIFGDIFFKSNFVVFDAGNNTLGFAAHA</sequence>
<evidence type="ECO:0000256" key="4">
    <source>
        <dbReference type="ARBA" id="ARBA00022670"/>
    </source>
</evidence>
<comment type="similarity">
    <text evidence="2 11">Belongs to the peptidase A1 family.</text>
</comment>
<evidence type="ECO:0000256" key="11">
    <source>
        <dbReference type="RuleBase" id="RU000454"/>
    </source>
</evidence>
<comment type="subcellular location">
    <subcellularLocation>
        <location evidence="1">Secreted</location>
    </subcellularLocation>
</comment>
<dbReference type="GO" id="GO:0004190">
    <property type="term" value="F:aspartic-type endopeptidase activity"/>
    <property type="evidence" value="ECO:0007669"/>
    <property type="project" value="UniProtKB-KW"/>
</dbReference>
<dbReference type="PROSITE" id="PS00141">
    <property type="entry name" value="ASP_PROTEASE"/>
    <property type="match status" value="1"/>
</dbReference>
<evidence type="ECO:0000256" key="12">
    <source>
        <dbReference type="SAM" id="MobiDB-lite"/>
    </source>
</evidence>
<evidence type="ECO:0000256" key="10">
    <source>
        <dbReference type="PIRSR" id="PIRSR601461-1"/>
    </source>
</evidence>
<dbReference type="FunFam" id="2.40.70.10:FF:000026">
    <property type="entry name" value="Endothiapepsin"/>
    <property type="match status" value="1"/>
</dbReference>
<feature type="domain" description="Peptidase A1" evidence="14">
    <location>
        <begin position="154"/>
        <end position="462"/>
    </location>
</feature>
<keyword evidence="16" id="KW-1185">Reference proteome</keyword>
<evidence type="ECO:0000256" key="2">
    <source>
        <dbReference type="ARBA" id="ARBA00007447"/>
    </source>
</evidence>
<evidence type="ECO:0000313" key="15">
    <source>
        <dbReference type="EMBL" id="OAA67099.1"/>
    </source>
</evidence>
<keyword evidence="6 11" id="KW-0064">Aspartyl protease</keyword>
<dbReference type="Gene3D" id="2.40.70.10">
    <property type="entry name" value="Acid Proteases"/>
    <property type="match status" value="2"/>
</dbReference>
<evidence type="ECO:0000256" key="8">
    <source>
        <dbReference type="ARBA" id="ARBA00023145"/>
    </source>
</evidence>
<dbReference type="PANTHER" id="PTHR47966">
    <property type="entry name" value="BETA-SITE APP-CLEAVING ENZYME, ISOFORM A-RELATED"/>
    <property type="match status" value="1"/>
</dbReference>
<dbReference type="OrthoDB" id="2747330at2759"/>
<evidence type="ECO:0000259" key="14">
    <source>
        <dbReference type="PROSITE" id="PS51767"/>
    </source>
</evidence>
<dbReference type="InterPro" id="IPR021109">
    <property type="entry name" value="Peptidase_aspartic_dom_sf"/>
</dbReference>
<keyword evidence="5 13" id="KW-0732">Signal</keyword>
<keyword evidence="4 11" id="KW-0645">Protease</keyword>
<keyword evidence="9" id="KW-0325">Glycoprotein</keyword>
<evidence type="ECO:0000256" key="7">
    <source>
        <dbReference type="ARBA" id="ARBA00022801"/>
    </source>
</evidence>
<dbReference type="Proteomes" id="UP000076874">
    <property type="component" value="Unassembled WGS sequence"/>
</dbReference>
<dbReference type="EMBL" id="AZHD01000002">
    <property type="protein sequence ID" value="OAA67099.1"/>
    <property type="molecule type" value="Genomic_DNA"/>
</dbReference>
<organism evidence="15 16">
    <name type="scientific">Niveomyces insectorum RCEF 264</name>
    <dbReference type="NCBI Taxonomy" id="1081102"/>
    <lineage>
        <taxon>Eukaryota</taxon>
        <taxon>Fungi</taxon>
        <taxon>Dikarya</taxon>
        <taxon>Ascomycota</taxon>
        <taxon>Pezizomycotina</taxon>
        <taxon>Sordariomycetes</taxon>
        <taxon>Hypocreomycetidae</taxon>
        <taxon>Hypocreales</taxon>
        <taxon>Cordycipitaceae</taxon>
        <taxon>Niveomyces</taxon>
    </lineage>
</organism>
<dbReference type="PRINTS" id="PR00792">
    <property type="entry name" value="PEPSIN"/>
</dbReference>
<evidence type="ECO:0000256" key="1">
    <source>
        <dbReference type="ARBA" id="ARBA00004613"/>
    </source>
</evidence>
<dbReference type="InterPro" id="IPR033121">
    <property type="entry name" value="PEPTIDASE_A1"/>
</dbReference>
<feature type="chain" id="PRO_5007894895" evidence="13">
    <location>
        <begin position="21"/>
        <end position="465"/>
    </location>
</feature>
<feature type="active site" evidence="10">
    <location>
        <position position="356"/>
    </location>
</feature>
<dbReference type="GO" id="GO:0005576">
    <property type="term" value="C:extracellular region"/>
    <property type="evidence" value="ECO:0007669"/>
    <property type="project" value="UniProtKB-SubCell"/>
</dbReference>
<dbReference type="CDD" id="cd06097">
    <property type="entry name" value="Aspergillopepsin_like"/>
    <property type="match status" value="1"/>
</dbReference>
<dbReference type="SUPFAM" id="SSF50630">
    <property type="entry name" value="Acid proteases"/>
    <property type="match status" value="1"/>
</dbReference>
<dbReference type="GO" id="GO:0006508">
    <property type="term" value="P:proteolysis"/>
    <property type="evidence" value="ECO:0007669"/>
    <property type="project" value="UniProtKB-KW"/>
</dbReference>
<keyword evidence="7 11" id="KW-0378">Hydrolase</keyword>
<feature type="region of interest" description="Disordered" evidence="12">
    <location>
        <begin position="120"/>
        <end position="145"/>
    </location>
</feature>
<reference evidence="15 16" key="1">
    <citation type="journal article" date="2016" name="Genome Biol. Evol.">
        <title>Divergent and convergent evolution of fungal pathogenicity.</title>
        <authorList>
            <person name="Shang Y."/>
            <person name="Xiao G."/>
            <person name="Zheng P."/>
            <person name="Cen K."/>
            <person name="Zhan S."/>
            <person name="Wang C."/>
        </authorList>
    </citation>
    <scope>NUCLEOTIDE SEQUENCE [LARGE SCALE GENOMIC DNA]</scope>
    <source>
        <strain evidence="15 16">RCEF 264</strain>
    </source>
</reference>
<keyword evidence="3" id="KW-0964">Secreted</keyword>
<dbReference type="Pfam" id="PF00026">
    <property type="entry name" value="Asp"/>
    <property type="match status" value="1"/>
</dbReference>
<evidence type="ECO:0000256" key="9">
    <source>
        <dbReference type="ARBA" id="ARBA00023180"/>
    </source>
</evidence>
<dbReference type="PROSITE" id="PS51767">
    <property type="entry name" value="PEPTIDASE_A1"/>
    <property type="match status" value="1"/>
</dbReference>
<dbReference type="PANTHER" id="PTHR47966:SF23">
    <property type="entry name" value="ASPARTIC ENDOPEPTIDASE, PUTATIVE (AFU_ORTHOLOGUE AFUA_2G15950)-RELATED"/>
    <property type="match status" value="1"/>
</dbReference>
<keyword evidence="8" id="KW-0865">Zymogen</keyword>
<dbReference type="InterPro" id="IPR001969">
    <property type="entry name" value="Aspartic_peptidase_AS"/>
</dbReference>
<dbReference type="STRING" id="1081102.A0A167Z518"/>
<evidence type="ECO:0000256" key="6">
    <source>
        <dbReference type="ARBA" id="ARBA00022750"/>
    </source>
</evidence>
<evidence type="ECO:0000313" key="16">
    <source>
        <dbReference type="Proteomes" id="UP000076874"/>
    </source>
</evidence>
<feature type="compositionally biased region" description="Basic and acidic residues" evidence="12">
    <location>
        <begin position="75"/>
        <end position="99"/>
    </location>
</feature>
<feature type="active site" evidence="10">
    <location>
        <position position="170"/>
    </location>
</feature>
<evidence type="ECO:0000256" key="3">
    <source>
        <dbReference type="ARBA" id="ARBA00022525"/>
    </source>
</evidence>
<proteinExistence type="inferred from homology"/>
<dbReference type="InterPro" id="IPR034163">
    <property type="entry name" value="Aspergillopepsin-like_cat_dom"/>
</dbReference>
<dbReference type="AlphaFoldDB" id="A0A167Z518"/>
<gene>
    <name evidence="15" type="ORF">SPI_01675</name>
</gene>
<feature type="signal peptide" evidence="13">
    <location>
        <begin position="1"/>
        <end position="20"/>
    </location>
</feature>
<name>A0A167Z518_9HYPO</name>
<dbReference type="InterPro" id="IPR001461">
    <property type="entry name" value="Aspartic_peptidase_A1"/>
</dbReference>
<protein>
    <submittedName>
        <fullName evidence="15">Extracellular aspartic proteinase</fullName>
    </submittedName>
</protein>
<evidence type="ECO:0000256" key="5">
    <source>
        <dbReference type="ARBA" id="ARBA00022729"/>
    </source>
</evidence>
<comment type="caution">
    <text evidence="15">The sequence shown here is derived from an EMBL/GenBank/DDBJ whole genome shotgun (WGS) entry which is preliminary data.</text>
</comment>